<evidence type="ECO:0000313" key="1">
    <source>
        <dbReference type="EMBL" id="MBA6119391.1"/>
    </source>
</evidence>
<protein>
    <submittedName>
        <fullName evidence="1">Uncharacterized protein</fullName>
    </submittedName>
</protein>
<gene>
    <name evidence="1" type="ORF">H4C47_27230</name>
</gene>
<comment type="caution">
    <text evidence="1">The sequence shown here is derived from an EMBL/GenBank/DDBJ whole genome shotgun (WGS) entry which is preliminary data.</text>
</comment>
<reference evidence="1 2" key="1">
    <citation type="submission" date="2020-07" db="EMBL/GenBank/DDBJ databases">
        <title>Diversity of carbapenemase encoding genes among Pseudomonas putida group clinical isolates in a tertiary Brazilian hospital.</title>
        <authorList>
            <person name="Alberto-Lei F."/>
            <person name="Nodari C.S."/>
            <person name="Streling A.P."/>
            <person name="Paulino J.T."/>
            <person name="Bessa-Neto F.O."/>
            <person name="Cayo R."/>
            <person name="Gales A.C."/>
        </authorList>
    </citation>
    <scope>NUCLEOTIDE SEQUENCE [LARGE SCALE GENOMIC DNA]</scope>
    <source>
        <strain evidence="1 2">12464</strain>
    </source>
</reference>
<evidence type="ECO:0000313" key="2">
    <source>
        <dbReference type="Proteomes" id="UP000553948"/>
    </source>
</evidence>
<sequence length="94" mass="10210">MSCYTLYDENRKPCGHICGNLGPHCAACGDVAANLCDYPVGDGKTCDRNLCKYCSSEIAPDVHYCAAHHAEWKAFRDAGGVKRELENVVPFKGA</sequence>
<proteinExistence type="predicted"/>
<dbReference type="Proteomes" id="UP000553948">
    <property type="component" value="Unassembled WGS sequence"/>
</dbReference>
<dbReference type="AlphaFoldDB" id="A0A7W2L6U0"/>
<organism evidence="1 2">
    <name type="scientific">Pseudomonas putida</name>
    <name type="common">Arthrobacter siderocapsulatus</name>
    <dbReference type="NCBI Taxonomy" id="303"/>
    <lineage>
        <taxon>Bacteria</taxon>
        <taxon>Pseudomonadati</taxon>
        <taxon>Pseudomonadota</taxon>
        <taxon>Gammaproteobacteria</taxon>
        <taxon>Pseudomonadales</taxon>
        <taxon>Pseudomonadaceae</taxon>
        <taxon>Pseudomonas</taxon>
    </lineage>
</organism>
<name>A0A7W2L6U0_PSEPU</name>
<accession>A0A7W2L6U0</accession>
<dbReference type="EMBL" id="JACGDG010000051">
    <property type="protein sequence ID" value="MBA6119391.1"/>
    <property type="molecule type" value="Genomic_DNA"/>
</dbReference>
<dbReference type="RefSeq" id="WP_182387769.1">
    <property type="nucleotide sequence ID" value="NZ_JACGDG010000051.1"/>
</dbReference>